<evidence type="ECO:0000259" key="10">
    <source>
        <dbReference type="Pfam" id="PF00275"/>
    </source>
</evidence>
<feature type="active site" description="Proton acceptor" evidence="8">
    <location>
        <position position="321"/>
    </location>
</feature>
<feature type="binding site" evidence="8">
    <location>
        <position position="38"/>
    </location>
    <ligand>
        <name>phosphoenolpyruvate</name>
        <dbReference type="ChEBI" id="CHEBI:58702"/>
    </ligand>
</feature>
<accession>A0A6M1QW71</accession>
<feature type="binding site" evidence="8">
    <location>
        <position position="206"/>
    </location>
    <ligand>
        <name>3-phosphoshikimate</name>
        <dbReference type="ChEBI" id="CHEBI:145989"/>
    </ligand>
</feature>
<keyword evidence="6 8" id="KW-0057">Aromatic amino acid biosynthesis</keyword>
<dbReference type="AlphaFoldDB" id="A0A6M1QW71"/>
<evidence type="ECO:0000256" key="7">
    <source>
        <dbReference type="ARBA" id="ARBA00044633"/>
    </source>
</evidence>
<dbReference type="UniPathway" id="UPA00053">
    <property type="reaction ID" value="UER00089"/>
</dbReference>
<reference evidence="11 12" key="1">
    <citation type="submission" date="2020-02" db="EMBL/GenBank/DDBJ databases">
        <title>Whole-genome analyses of novel actinobacteria.</title>
        <authorList>
            <person name="Sahin N."/>
        </authorList>
    </citation>
    <scope>NUCLEOTIDE SEQUENCE [LARGE SCALE GENOMIC DNA]</scope>
    <source>
        <strain evidence="11 12">KC13</strain>
    </source>
</reference>
<proteinExistence type="inferred from homology"/>
<keyword evidence="5 8" id="KW-0808">Transferase</keyword>
<dbReference type="GO" id="GO:0005737">
    <property type="term" value="C:cytoplasm"/>
    <property type="evidence" value="ECO:0007669"/>
    <property type="project" value="UniProtKB-SubCell"/>
</dbReference>
<dbReference type="GO" id="GO:0009073">
    <property type="term" value="P:aromatic amino acid family biosynthetic process"/>
    <property type="evidence" value="ECO:0007669"/>
    <property type="project" value="UniProtKB-KW"/>
</dbReference>
<protein>
    <recommendedName>
        <fullName evidence="8">3-phosphoshikimate 1-carboxyvinyltransferase</fullName>
        <ecNumber evidence="8">2.5.1.19</ecNumber>
    </recommendedName>
    <alternativeName>
        <fullName evidence="8">5-enolpyruvylshikimate-3-phosphate synthase</fullName>
        <shortName evidence="8">EPSP synthase</shortName>
        <shortName evidence="8">EPSPS</shortName>
    </alternativeName>
</protein>
<keyword evidence="4 8" id="KW-0028">Amino-acid biosynthesis</keyword>
<dbReference type="InterPro" id="IPR023193">
    <property type="entry name" value="EPSP_synthase_CS"/>
</dbReference>
<dbReference type="PIRSF" id="PIRSF000505">
    <property type="entry name" value="EPSPS"/>
    <property type="match status" value="1"/>
</dbReference>
<evidence type="ECO:0000313" key="11">
    <source>
        <dbReference type="EMBL" id="NGN92144.1"/>
    </source>
</evidence>
<dbReference type="Proteomes" id="UP000483261">
    <property type="component" value="Unassembled WGS sequence"/>
</dbReference>
<comment type="subunit">
    <text evidence="8">Monomer.</text>
</comment>
<dbReference type="CDD" id="cd01556">
    <property type="entry name" value="EPSP_synthase"/>
    <property type="match status" value="1"/>
</dbReference>
<dbReference type="HAMAP" id="MF_00210">
    <property type="entry name" value="EPSP_synth"/>
    <property type="match status" value="1"/>
</dbReference>
<dbReference type="RefSeq" id="WP_165109897.1">
    <property type="nucleotide sequence ID" value="NZ_JAALAA010000003.1"/>
</dbReference>
<organism evidence="11 12">
    <name type="scientific">Nocardioides turkmenicus</name>
    <dbReference type="NCBI Taxonomy" id="2711220"/>
    <lineage>
        <taxon>Bacteria</taxon>
        <taxon>Bacillati</taxon>
        <taxon>Actinomycetota</taxon>
        <taxon>Actinomycetes</taxon>
        <taxon>Propionibacteriales</taxon>
        <taxon>Nocardioidaceae</taxon>
        <taxon>Nocardioides</taxon>
    </lineage>
</organism>
<evidence type="ECO:0000256" key="9">
    <source>
        <dbReference type="SAM" id="MobiDB-lite"/>
    </source>
</evidence>
<dbReference type="PROSITE" id="PS00885">
    <property type="entry name" value="EPSP_SYNTHASE_2"/>
    <property type="match status" value="1"/>
</dbReference>
<feature type="binding site" evidence="8">
    <location>
        <position position="106"/>
    </location>
    <ligand>
        <name>phosphoenolpyruvate</name>
        <dbReference type="ChEBI" id="CHEBI:58702"/>
    </ligand>
</feature>
<dbReference type="PANTHER" id="PTHR21090:SF5">
    <property type="entry name" value="PENTAFUNCTIONAL AROM POLYPEPTIDE"/>
    <property type="match status" value="1"/>
</dbReference>
<keyword evidence="12" id="KW-1185">Reference proteome</keyword>
<dbReference type="GO" id="GO:0009423">
    <property type="term" value="P:chorismate biosynthetic process"/>
    <property type="evidence" value="ECO:0007669"/>
    <property type="project" value="UniProtKB-UniRule"/>
</dbReference>
<dbReference type="PROSITE" id="PS00104">
    <property type="entry name" value="EPSP_SYNTHASE_1"/>
    <property type="match status" value="1"/>
</dbReference>
<dbReference type="FunFam" id="3.65.10.10:FF:000011">
    <property type="entry name" value="3-phosphoshikimate 1-carboxyvinyltransferase"/>
    <property type="match status" value="1"/>
</dbReference>
<feature type="binding site" evidence="8">
    <location>
        <position position="179"/>
    </location>
    <ligand>
        <name>3-phosphoshikimate</name>
        <dbReference type="ChEBI" id="CHEBI:145989"/>
    </ligand>
</feature>
<feature type="binding site" evidence="8">
    <location>
        <position position="352"/>
    </location>
    <ligand>
        <name>phosphoenolpyruvate</name>
        <dbReference type="ChEBI" id="CHEBI:58702"/>
    </ligand>
</feature>
<comment type="subcellular location">
    <subcellularLocation>
        <location evidence="8">Cytoplasm</location>
    </subcellularLocation>
</comment>
<dbReference type="EMBL" id="JAALAA010000003">
    <property type="protein sequence ID" value="NGN92144.1"/>
    <property type="molecule type" value="Genomic_DNA"/>
</dbReference>
<evidence type="ECO:0000256" key="2">
    <source>
        <dbReference type="ARBA" id="ARBA00009948"/>
    </source>
</evidence>
<feature type="binding site" evidence="8">
    <location>
        <position position="178"/>
    </location>
    <ligand>
        <name>3-phosphoshikimate</name>
        <dbReference type="ChEBI" id="CHEBI:145989"/>
    </ligand>
</feature>
<feature type="binding site" evidence="8">
    <location>
        <position position="39"/>
    </location>
    <ligand>
        <name>3-phosphoshikimate</name>
        <dbReference type="ChEBI" id="CHEBI:145989"/>
    </ligand>
</feature>
<evidence type="ECO:0000256" key="5">
    <source>
        <dbReference type="ARBA" id="ARBA00022679"/>
    </source>
</evidence>
<comment type="similarity">
    <text evidence="2 8">Belongs to the EPSP synthase family.</text>
</comment>
<dbReference type="FunFam" id="3.65.10.10:FF:000010">
    <property type="entry name" value="3-phosphoshikimate 1-carboxyvinyltransferase"/>
    <property type="match status" value="1"/>
</dbReference>
<dbReference type="EC" id="2.5.1.19" evidence="8"/>
<comment type="caution">
    <text evidence="8">Lacks conserved residue(s) required for the propagation of feature annotation.</text>
</comment>
<feature type="region of interest" description="Disordered" evidence="9">
    <location>
        <begin position="1"/>
        <end position="26"/>
    </location>
</feature>
<dbReference type="Pfam" id="PF00275">
    <property type="entry name" value="EPSP_synthase"/>
    <property type="match status" value="1"/>
</dbReference>
<feature type="binding site" evidence="8">
    <location>
        <position position="393"/>
    </location>
    <ligand>
        <name>phosphoenolpyruvate</name>
        <dbReference type="ChEBI" id="CHEBI:58702"/>
    </ligand>
</feature>
<evidence type="ECO:0000256" key="3">
    <source>
        <dbReference type="ARBA" id="ARBA00022490"/>
    </source>
</evidence>
<dbReference type="InterPro" id="IPR013792">
    <property type="entry name" value="RNA3'P_cycl/enolpyr_Trfase_a/b"/>
</dbReference>
<feature type="binding site" evidence="8">
    <location>
        <position position="43"/>
    </location>
    <ligand>
        <name>3-phosphoshikimate</name>
        <dbReference type="ChEBI" id="CHEBI:145989"/>
    </ligand>
</feature>
<dbReference type="NCBIfam" id="TIGR01356">
    <property type="entry name" value="aroA"/>
    <property type="match status" value="1"/>
</dbReference>
<evidence type="ECO:0000313" key="12">
    <source>
        <dbReference type="Proteomes" id="UP000483261"/>
    </source>
</evidence>
<feature type="binding site" evidence="8">
    <location>
        <position position="321"/>
    </location>
    <ligand>
        <name>3-phosphoshikimate</name>
        <dbReference type="ChEBI" id="CHEBI:145989"/>
    </ligand>
</feature>
<feature type="domain" description="Enolpyruvate transferase" evidence="10">
    <location>
        <begin position="24"/>
        <end position="424"/>
    </location>
</feature>
<comment type="function">
    <text evidence="8">Catalyzes the transfer of the enolpyruvyl moiety of phosphoenolpyruvate (PEP) to the 5-hydroxyl of shikimate-3-phosphate (S3P) to produce enolpyruvyl shikimate-3-phosphate and inorganic phosphate.</text>
</comment>
<sequence>MTTTTDRAADPANGPADPWPAPRARGPVTATVSLPGSKSLTNRALLLASIADGPGVVRRALRSRDTLLMAAALTSLGSRVDTDGDDWVVTPGTFGADAEVDCGLAGTVMRFVPPVAALSTGTIAFDGDPHMRKRPVGEVLRALRDLGVDIEGDGLPFTIRGAGAVPGGTVVVDASASSQFISALLLAGARYEKGVDVRHDGKPVPSLPHIDMTVAMLREHGVAVDDSDANRWTVAPGPIKALDRTIEPDLSNAAPFLALAAVSGGTVTVRDWPQATDQPGDQLREVLSLMGCEVRVGDDGLTVTGPERLTGIDLDMHDIGELTPAVAALCALAETPSHLTGIGHIRGHETDRLAALARELGALGADVTEHPDGLTIRPATLHGGVFHTYADHRMAHAGVIIGAVVEDVLVENITTTSKTFTDFAPFWAGLF</sequence>
<comment type="catalytic activity">
    <reaction evidence="7">
        <text>3-phosphoshikimate + phosphoenolpyruvate = 5-O-(1-carboxyvinyl)-3-phosphoshikimate + phosphate</text>
        <dbReference type="Rhea" id="RHEA:21256"/>
        <dbReference type="ChEBI" id="CHEBI:43474"/>
        <dbReference type="ChEBI" id="CHEBI:57701"/>
        <dbReference type="ChEBI" id="CHEBI:58702"/>
        <dbReference type="ChEBI" id="CHEBI:145989"/>
        <dbReference type="EC" id="2.5.1.19"/>
    </reaction>
    <physiologicalReaction direction="left-to-right" evidence="7">
        <dbReference type="Rhea" id="RHEA:21257"/>
    </physiologicalReaction>
</comment>
<feature type="binding site" evidence="8">
    <location>
        <position position="177"/>
    </location>
    <ligand>
        <name>3-phosphoshikimate</name>
        <dbReference type="ChEBI" id="CHEBI:145989"/>
    </ligand>
</feature>
<dbReference type="Gene3D" id="3.65.10.10">
    <property type="entry name" value="Enolpyruvate transferase domain"/>
    <property type="match status" value="2"/>
</dbReference>
<evidence type="ECO:0000256" key="8">
    <source>
        <dbReference type="HAMAP-Rule" id="MF_00210"/>
    </source>
</evidence>
<feature type="binding site" evidence="8">
    <location>
        <position position="348"/>
    </location>
    <ligand>
        <name>3-phosphoshikimate</name>
        <dbReference type="ChEBI" id="CHEBI:145989"/>
    </ligand>
</feature>
<dbReference type="InterPro" id="IPR001986">
    <property type="entry name" value="Enolpyruvate_Tfrase_dom"/>
</dbReference>
<evidence type="ECO:0000256" key="4">
    <source>
        <dbReference type="ARBA" id="ARBA00022605"/>
    </source>
</evidence>
<feature type="binding site" evidence="8">
    <location>
        <position position="179"/>
    </location>
    <ligand>
        <name>phosphoenolpyruvate</name>
        <dbReference type="ChEBI" id="CHEBI:58702"/>
    </ligand>
</feature>
<name>A0A6M1QW71_9ACTN</name>
<comment type="pathway">
    <text evidence="1 8">Metabolic intermediate biosynthesis; chorismate biosynthesis; chorismate from D-erythrose 4-phosphate and phosphoenolpyruvate: step 6/7.</text>
</comment>
<dbReference type="InterPro" id="IPR006264">
    <property type="entry name" value="EPSP_synthase"/>
</dbReference>
<dbReference type="InterPro" id="IPR036968">
    <property type="entry name" value="Enolpyruvate_Tfrase_sf"/>
</dbReference>
<comment type="caution">
    <text evidence="11">The sequence shown here is derived from an EMBL/GenBank/DDBJ whole genome shotgun (WGS) entry which is preliminary data.</text>
</comment>
<gene>
    <name evidence="8 11" type="primary">aroA</name>
    <name evidence="11" type="ORF">G5C66_05255</name>
</gene>
<evidence type="ECO:0000256" key="1">
    <source>
        <dbReference type="ARBA" id="ARBA00004811"/>
    </source>
</evidence>
<keyword evidence="3 8" id="KW-0963">Cytoplasm</keyword>
<evidence type="ECO:0000256" key="6">
    <source>
        <dbReference type="ARBA" id="ARBA00023141"/>
    </source>
</evidence>
<feature type="binding site" evidence="8">
    <location>
        <position position="38"/>
    </location>
    <ligand>
        <name>3-phosphoshikimate</name>
        <dbReference type="ChEBI" id="CHEBI:145989"/>
    </ligand>
</feature>
<dbReference type="PANTHER" id="PTHR21090">
    <property type="entry name" value="AROM/DEHYDROQUINATE SYNTHASE"/>
    <property type="match status" value="1"/>
</dbReference>
<dbReference type="GO" id="GO:0008652">
    <property type="term" value="P:amino acid biosynthetic process"/>
    <property type="evidence" value="ECO:0007669"/>
    <property type="project" value="UniProtKB-KW"/>
</dbReference>
<dbReference type="SUPFAM" id="SSF55205">
    <property type="entry name" value="EPT/RTPC-like"/>
    <property type="match status" value="1"/>
</dbReference>
<feature type="binding site" evidence="8">
    <location>
        <position position="134"/>
    </location>
    <ligand>
        <name>phosphoenolpyruvate</name>
        <dbReference type="ChEBI" id="CHEBI:58702"/>
    </ligand>
</feature>
<dbReference type="GO" id="GO:0003866">
    <property type="term" value="F:3-phosphoshikimate 1-carboxyvinyltransferase activity"/>
    <property type="evidence" value="ECO:0007669"/>
    <property type="project" value="UniProtKB-UniRule"/>
</dbReference>